<reference evidence="2 3" key="1">
    <citation type="submission" date="2014-08" db="EMBL/GenBank/DDBJ databases">
        <title>Methylacidiphilum kamchatkense strain Kam1 draft genome sequence.</title>
        <authorList>
            <person name="Birkeland N.-K."/>
            <person name="Erikstad H.A."/>
        </authorList>
    </citation>
    <scope>NUCLEOTIDE SEQUENCE [LARGE SCALE GENOMIC DNA]</scope>
    <source>
        <strain evidence="2 3">Kam1</strain>
    </source>
</reference>
<organism evidence="2 3">
    <name type="scientific">Methylacidiphilum kamchatkense Kam1</name>
    <dbReference type="NCBI Taxonomy" id="1202785"/>
    <lineage>
        <taxon>Bacteria</taxon>
        <taxon>Pseudomonadati</taxon>
        <taxon>Verrucomicrobiota</taxon>
        <taxon>Methylacidiphilae</taxon>
        <taxon>Methylacidiphilales</taxon>
        <taxon>Methylacidiphilaceae</taxon>
        <taxon>Methylacidiphilum (ex Ratnadevi et al. 2023)</taxon>
    </lineage>
</organism>
<comment type="caution">
    <text evidence="2">The sequence shown here is derived from an EMBL/GenBank/DDBJ whole genome shotgun (WGS) entry which is preliminary data.</text>
</comment>
<evidence type="ECO:0000256" key="1">
    <source>
        <dbReference type="SAM" id="MobiDB-lite"/>
    </source>
</evidence>
<sequence>MESRGKTYQAIHIHIGLPTSRIRVADPSASSAPNSFASFSQRQDVFPDTKPMPECHRKPDPSGSPCMASGSNPRLLEKNQRENE</sequence>
<feature type="region of interest" description="Disordered" evidence="1">
    <location>
        <begin position="26"/>
        <end position="84"/>
    </location>
</feature>
<feature type="compositionally biased region" description="Low complexity" evidence="1">
    <location>
        <begin position="27"/>
        <end position="40"/>
    </location>
</feature>
<keyword evidence="3" id="KW-1185">Reference proteome</keyword>
<accession>A0ABR4ZXT3</accession>
<evidence type="ECO:0000313" key="2">
    <source>
        <dbReference type="EMBL" id="KIE59002.1"/>
    </source>
</evidence>
<evidence type="ECO:0000313" key="3">
    <source>
        <dbReference type="Proteomes" id="UP000031594"/>
    </source>
</evidence>
<dbReference type="EMBL" id="JQNX01000002">
    <property type="protein sequence ID" value="KIE59002.1"/>
    <property type="molecule type" value="Genomic_DNA"/>
</dbReference>
<dbReference type="Proteomes" id="UP000031594">
    <property type="component" value="Unassembled WGS sequence"/>
</dbReference>
<feature type="compositionally biased region" description="Basic and acidic residues" evidence="1">
    <location>
        <begin position="75"/>
        <end position="84"/>
    </location>
</feature>
<proteinExistence type="predicted"/>
<feature type="compositionally biased region" description="Basic and acidic residues" evidence="1">
    <location>
        <begin position="45"/>
        <end position="60"/>
    </location>
</feature>
<protein>
    <submittedName>
        <fullName evidence="2">Uncharacterized protein</fullName>
    </submittedName>
</protein>
<gene>
    <name evidence="2" type="ORF">A946_02865</name>
</gene>
<name>A0ABR4ZXT3_9BACT</name>